<dbReference type="GO" id="GO:0055085">
    <property type="term" value="P:transmembrane transport"/>
    <property type="evidence" value="ECO:0007669"/>
    <property type="project" value="InterPro"/>
</dbReference>
<evidence type="ECO:0000256" key="1">
    <source>
        <dbReference type="ARBA" id="ARBA00022729"/>
    </source>
</evidence>
<evidence type="ECO:0000313" key="2">
    <source>
        <dbReference type="EMBL" id="KKN53547.1"/>
    </source>
</evidence>
<dbReference type="PANTHER" id="PTHR35841">
    <property type="entry name" value="PHOSPHONATES-BINDING PERIPLASMIC PROTEIN"/>
    <property type="match status" value="1"/>
</dbReference>
<dbReference type="GO" id="GO:0043190">
    <property type="term" value="C:ATP-binding cassette (ABC) transporter complex"/>
    <property type="evidence" value="ECO:0007669"/>
    <property type="project" value="InterPro"/>
</dbReference>
<dbReference type="EMBL" id="LAZR01000966">
    <property type="protein sequence ID" value="KKN53547.1"/>
    <property type="molecule type" value="Genomic_DNA"/>
</dbReference>
<keyword evidence="1" id="KW-0732">Signal</keyword>
<protein>
    <recommendedName>
        <fullName evidence="3">Solute-binding protein family 3/N-terminal domain-containing protein</fullName>
    </recommendedName>
</protein>
<organism evidence="2">
    <name type="scientific">marine sediment metagenome</name>
    <dbReference type="NCBI Taxonomy" id="412755"/>
    <lineage>
        <taxon>unclassified sequences</taxon>
        <taxon>metagenomes</taxon>
        <taxon>ecological metagenomes</taxon>
    </lineage>
</organism>
<sequence length="290" mass="32206">MASNLIRKLVLSSVLFFTTAASAETFVFTAIPDEDQTKLVERFSGVADYLSEQLNVDVRYIPVKSYAAAITAFRNNQVQLAWFGGLSGVQARRLVPGSEAIAQGVEDEAFETYFIANTNSGIKPADKLADLKDQLQGKTFTFGSKGSTSGRLMPEFYLRDTFGKKPEDFFSRVGFSGNHTRTLRLVEAGTYDVGALNFQVWNKELGDGSIDTDSVQVIWKTPAYPDYQWTIRGDVNERFGEGFKQRVTDALLNLKDPALLESFPRSGFIPASDDDYEPIRKTAEEIGILD</sequence>
<name>A0A0F9RUH2_9ZZZZ</name>
<dbReference type="InterPro" id="IPR005770">
    <property type="entry name" value="PhnD"/>
</dbReference>
<dbReference type="CDD" id="cd13572">
    <property type="entry name" value="PBP2_PnhD_2"/>
    <property type="match status" value="1"/>
</dbReference>
<accession>A0A0F9RUH2</accession>
<dbReference type="NCBIfam" id="TIGR04553">
    <property type="entry name" value="ABC_peri_selen"/>
    <property type="match status" value="1"/>
</dbReference>
<dbReference type="AlphaFoldDB" id="A0A0F9RUH2"/>
<proteinExistence type="predicted"/>
<gene>
    <name evidence="2" type="ORF">LCGC14_0601460</name>
</gene>
<dbReference type="NCBIfam" id="TIGR01098">
    <property type="entry name" value="3A0109s03R"/>
    <property type="match status" value="1"/>
</dbReference>
<dbReference type="SUPFAM" id="SSF53850">
    <property type="entry name" value="Periplasmic binding protein-like II"/>
    <property type="match status" value="1"/>
</dbReference>
<dbReference type="InterPro" id="IPR030836">
    <property type="entry name" value="ABC_peri_PhnD-like"/>
</dbReference>
<dbReference type="Gene3D" id="3.40.190.10">
    <property type="entry name" value="Periplasmic binding protein-like II"/>
    <property type="match status" value="2"/>
</dbReference>
<evidence type="ECO:0008006" key="3">
    <source>
        <dbReference type="Google" id="ProtNLM"/>
    </source>
</evidence>
<dbReference type="Pfam" id="PF12974">
    <property type="entry name" value="Phosphonate-bd"/>
    <property type="match status" value="1"/>
</dbReference>
<dbReference type="PANTHER" id="PTHR35841:SF1">
    <property type="entry name" value="PHOSPHONATES-BINDING PERIPLASMIC PROTEIN"/>
    <property type="match status" value="1"/>
</dbReference>
<comment type="caution">
    <text evidence="2">The sequence shown here is derived from an EMBL/GenBank/DDBJ whole genome shotgun (WGS) entry which is preliminary data.</text>
</comment>
<reference evidence="2" key="1">
    <citation type="journal article" date="2015" name="Nature">
        <title>Complex archaea that bridge the gap between prokaryotes and eukaryotes.</title>
        <authorList>
            <person name="Spang A."/>
            <person name="Saw J.H."/>
            <person name="Jorgensen S.L."/>
            <person name="Zaremba-Niedzwiedzka K."/>
            <person name="Martijn J."/>
            <person name="Lind A.E."/>
            <person name="van Eijk R."/>
            <person name="Schleper C."/>
            <person name="Guy L."/>
            <person name="Ettema T.J."/>
        </authorList>
    </citation>
    <scope>NUCLEOTIDE SEQUENCE</scope>
</reference>